<keyword evidence="10" id="KW-0812">Transmembrane</keyword>
<evidence type="ECO:0000256" key="1">
    <source>
        <dbReference type="ARBA" id="ARBA00001007"/>
    </source>
</evidence>
<keyword evidence="15" id="KW-0594">Phospholipid biosynthesis</keyword>
<evidence type="ECO:0000256" key="3">
    <source>
        <dbReference type="ARBA" id="ARBA00004927"/>
    </source>
</evidence>
<sequence length="53" mass="5921">MTEAELVKRSPFMMLAEEVPDARKHMGRYGMAMAQQSDGSFVLLATERNLFGA</sequence>
<dbReference type="EMBL" id="LR590464">
    <property type="protein sequence ID" value="VTP83166.1"/>
    <property type="molecule type" value="Genomic_DNA"/>
</dbReference>
<evidence type="ECO:0000256" key="13">
    <source>
        <dbReference type="ARBA" id="ARBA00023098"/>
    </source>
</evidence>
<keyword evidence="9" id="KW-0444">Lipid biosynthesis</keyword>
<evidence type="ECO:0000256" key="6">
    <source>
        <dbReference type="ARBA" id="ARBA00012375"/>
    </source>
</evidence>
<evidence type="ECO:0000256" key="16">
    <source>
        <dbReference type="ARBA" id="ARBA00023264"/>
    </source>
</evidence>
<evidence type="ECO:0000256" key="2">
    <source>
        <dbReference type="ARBA" id="ARBA00004162"/>
    </source>
</evidence>
<keyword evidence="12" id="KW-1133">Transmembrane helix</keyword>
<accession>A0A4U9IZ04</accession>
<dbReference type="EC" id="3.6.1.26" evidence="6"/>
<evidence type="ECO:0000256" key="4">
    <source>
        <dbReference type="ARBA" id="ARBA00005189"/>
    </source>
</evidence>
<comment type="pathway">
    <text evidence="3">Phospholipid metabolism; CDP-diacylglycerol degradation; phosphatidate from CDP-diacylglycerol: step 1/1.</text>
</comment>
<dbReference type="InterPro" id="IPR003763">
    <property type="entry name" value="CDP-diacylglyc_Pase"/>
</dbReference>
<dbReference type="Gene3D" id="3.30.428.30">
    <property type="entry name" value="HIT family - CDH-like"/>
    <property type="match status" value="1"/>
</dbReference>
<dbReference type="UniPathway" id="UPA00609">
    <property type="reaction ID" value="UER00664"/>
</dbReference>
<keyword evidence="13" id="KW-0443">Lipid metabolism</keyword>
<dbReference type="GO" id="GO:0046342">
    <property type="term" value="P:CDP-diacylglycerol catabolic process"/>
    <property type="evidence" value="ECO:0007669"/>
    <property type="project" value="UniProtKB-UniPathway"/>
</dbReference>
<keyword evidence="16" id="KW-1208">Phospholipid metabolism</keyword>
<comment type="similarity">
    <text evidence="5">Belongs to the Cdh family.</text>
</comment>
<dbReference type="Proteomes" id="UP000310719">
    <property type="component" value="Chromosome"/>
</dbReference>
<gene>
    <name evidence="19" type="primary">cdh_1</name>
    <name evidence="19" type="ORF">NCTC13032_07283</name>
</gene>
<evidence type="ECO:0000256" key="10">
    <source>
        <dbReference type="ARBA" id="ARBA00022692"/>
    </source>
</evidence>
<dbReference type="Pfam" id="PF02611">
    <property type="entry name" value="CDH"/>
    <property type="match status" value="1"/>
</dbReference>
<evidence type="ECO:0000256" key="15">
    <source>
        <dbReference type="ARBA" id="ARBA00023209"/>
    </source>
</evidence>
<comment type="catalytic activity">
    <reaction evidence="1">
        <text>a CDP-1,2-diacyl-sn-glycerol + H2O = a 1,2-diacyl-sn-glycero-3-phosphate + CMP + 2 H(+)</text>
        <dbReference type="Rhea" id="RHEA:15221"/>
        <dbReference type="ChEBI" id="CHEBI:15377"/>
        <dbReference type="ChEBI" id="CHEBI:15378"/>
        <dbReference type="ChEBI" id="CHEBI:58332"/>
        <dbReference type="ChEBI" id="CHEBI:58608"/>
        <dbReference type="ChEBI" id="CHEBI:60377"/>
        <dbReference type="EC" id="3.6.1.26"/>
    </reaction>
</comment>
<evidence type="ECO:0000256" key="17">
    <source>
        <dbReference type="ARBA" id="ARBA00032888"/>
    </source>
</evidence>
<dbReference type="SUPFAM" id="SSF54197">
    <property type="entry name" value="HIT-like"/>
    <property type="match status" value="1"/>
</dbReference>
<dbReference type="GO" id="GO:0008715">
    <property type="term" value="F:CDP-diacylglycerol diphosphatase activity"/>
    <property type="evidence" value="ECO:0007669"/>
    <property type="project" value="UniProtKB-EC"/>
</dbReference>
<evidence type="ECO:0000256" key="11">
    <source>
        <dbReference type="ARBA" id="ARBA00022801"/>
    </source>
</evidence>
<evidence type="ECO:0000256" key="5">
    <source>
        <dbReference type="ARBA" id="ARBA00006435"/>
    </source>
</evidence>
<evidence type="ECO:0000256" key="8">
    <source>
        <dbReference type="ARBA" id="ARBA00022475"/>
    </source>
</evidence>
<evidence type="ECO:0000313" key="19">
    <source>
        <dbReference type="EMBL" id="VTP83166.1"/>
    </source>
</evidence>
<evidence type="ECO:0000256" key="12">
    <source>
        <dbReference type="ARBA" id="ARBA00022989"/>
    </source>
</evidence>
<proteinExistence type="inferred from homology"/>
<dbReference type="GO" id="GO:0005886">
    <property type="term" value="C:plasma membrane"/>
    <property type="evidence" value="ECO:0007669"/>
    <property type="project" value="UniProtKB-SubCell"/>
</dbReference>
<dbReference type="GO" id="GO:0008654">
    <property type="term" value="P:phospholipid biosynthetic process"/>
    <property type="evidence" value="ECO:0007669"/>
    <property type="project" value="UniProtKB-KW"/>
</dbReference>
<evidence type="ECO:0000256" key="9">
    <source>
        <dbReference type="ARBA" id="ARBA00022516"/>
    </source>
</evidence>
<evidence type="ECO:0000313" key="20">
    <source>
        <dbReference type="Proteomes" id="UP000310719"/>
    </source>
</evidence>
<keyword evidence="11 19" id="KW-0378">Hydrolase</keyword>
<reference evidence="19 20" key="1">
    <citation type="submission" date="2019-05" db="EMBL/GenBank/DDBJ databases">
        <authorList>
            <consortium name="Pathogen Informatics"/>
        </authorList>
    </citation>
    <scope>NUCLEOTIDE SEQUENCE [LARGE SCALE GENOMIC DNA]</scope>
    <source>
        <strain evidence="19 20">NCTC13032</strain>
    </source>
</reference>
<dbReference type="AlphaFoldDB" id="A0A4U9IZ04"/>
<name>A0A4U9IZ04_9ENTR</name>
<comment type="pathway">
    <text evidence="4">Lipid metabolism.</text>
</comment>
<organism evidence="19 20">
    <name type="scientific">Leclercia adecarboxylata</name>
    <dbReference type="NCBI Taxonomy" id="83655"/>
    <lineage>
        <taxon>Bacteria</taxon>
        <taxon>Pseudomonadati</taxon>
        <taxon>Pseudomonadota</taxon>
        <taxon>Gammaproteobacteria</taxon>
        <taxon>Enterobacterales</taxon>
        <taxon>Enterobacteriaceae</taxon>
        <taxon>Leclercia</taxon>
    </lineage>
</organism>
<keyword evidence="14" id="KW-0472">Membrane</keyword>
<keyword evidence="8" id="KW-1003">Cell membrane</keyword>
<evidence type="ECO:0000256" key="18">
    <source>
        <dbReference type="ARBA" id="ARBA00032892"/>
    </source>
</evidence>
<evidence type="ECO:0000256" key="14">
    <source>
        <dbReference type="ARBA" id="ARBA00023136"/>
    </source>
</evidence>
<comment type="subcellular location">
    <subcellularLocation>
        <location evidence="2">Cell membrane</location>
        <topology evidence="2">Single-pass membrane protein</topology>
    </subcellularLocation>
</comment>
<dbReference type="InterPro" id="IPR036265">
    <property type="entry name" value="HIT-like_sf"/>
</dbReference>
<evidence type="ECO:0000256" key="7">
    <source>
        <dbReference type="ARBA" id="ARBA00019608"/>
    </source>
</evidence>
<protein>
    <recommendedName>
        <fullName evidence="7">CDP-diacylglycerol pyrophosphatase</fullName>
        <ecNumber evidence="6">3.6.1.26</ecNumber>
    </recommendedName>
    <alternativeName>
        <fullName evidence="17">CDP-diacylglycerol phosphatidylhydrolase</fullName>
    </alternativeName>
    <alternativeName>
        <fullName evidence="18">CDP-diglyceride hydrolase</fullName>
    </alternativeName>
</protein>